<reference evidence="1 2" key="1">
    <citation type="journal article" date="2009" name="Stand. Genomic Sci.">
        <title>Complete genome sequence of Catenulispora acidiphila type strain (ID 139908).</title>
        <authorList>
            <person name="Copeland A."/>
            <person name="Lapidus A."/>
            <person name="Glavina Del Rio T."/>
            <person name="Nolan M."/>
            <person name="Lucas S."/>
            <person name="Chen F."/>
            <person name="Tice H."/>
            <person name="Cheng J.F."/>
            <person name="Bruce D."/>
            <person name="Goodwin L."/>
            <person name="Pitluck S."/>
            <person name="Mikhailova N."/>
            <person name="Pati A."/>
            <person name="Ivanova N."/>
            <person name="Mavromatis K."/>
            <person name="Chen A."/>
            <person name="Palaniappan K."/>
            <person name="Chain P."/>
            <person name="Land M."/>
            <person name="Hauser L."/>
            <person name="Chang Y.J."/>
            <person name="Jeffries C.D."/>
            <person name="Chertkov O."/>
            <person name="Brettin T."/>
            <person name="Detter J.C."/>
            <person name="Han C."/>
            <person name="Ali Z."/>
            <person name="Tindall B.J."/>
            <person name="Goker M."/>
            <person name="Bristow J."/>
            <person name="Eisen J.A."/>
            <person name="Markowitz V."/>
            <person name="Hugenholtz P."/>
            <person name="Kyrpides N.C."/>
            <person name="Klenk H.P."/>
        </authorList>
    </citation>
    <scope>NUCLEOTIDE SEQUENCE [LARGE SCALE GENOMIC DNA]</scope>
    <source>
        <strain evidence="2">DSM 44928 / JCM 14897 / NBRC 102108 / NRRL B-24433 / ID139908</strain>
    </source>
</reference>
<dbReference type="KEGG" id="cai:Caci_2982"/>
<dbReference type="STRING" id="479433.Caci_2982"/>
<dbReference type="RefSeq" id="WP_012787184.1">
    <property type="nucleotide sequence ID" value="NC_013131.1"/>
</dbReference>
<protein>
    <submittedName>
        <fullName evidence="1">Uncharacterized protein</fullName>
    </submittedName>
</protein>
<dbReference type="InParanoid" id="C7Q2Z9"/>
<dbReference type="HOGENOM" id="CLU_2205300_0_0_11"/>
<evidence type="ECO:0000313" key="2">
    <source>
        <dbReference type="Proteomes" id="UP000000851"/>
    </source>
</evidence>
<proteinExistence type="predicted"/>
<evidence type="ECO:0000313" key="1">
    <source>
        <dbReference type="EMBL" id="ACU71891.1"/>
    </source>
</evidence>
<dbReference type="OrthoDB" id="9881227at2"/>
<dbReference type="EMBL" id="CP001700">
    <property type="protein sequence ID" value="ACU71891.1"/>
    <property type="molecule type" value="Genomic_DNA"/>
</dbReference>
<organism evidence="1 2">
    <name type="scientific">Catenulispora acidiphila (strain DSM 44928 / JCM 14897 / NBRC 102108 / NRRL B-24433 / ID139908)</name>
    <dbReference type="NCBI Taxonomy" id="479433"/>
    <lineage>
        <taxon>Bacteria</taxon>
        <taxon>Bacillati</taxon>
        <taxon>Actinomycetota</taxon>
        <taxon>Actinomycetes</taxon>
        <taxon>Catenulisporales</taxon>
        <taxon>Catenulisporaceae</taxon>
        <taxon>Catenulispora</taxon>
    </lineage>
</organism>
<accession>C7Q2Z9</accession>
<name>C7Q2Z9_CATAD</name>
<sequence length="107" mass="11916">MSGTEAGTWRMFAHRYDSGDLHNLGSRRYVEFHGVSAPIVEVDVVEVSDDDPTATHWGWMGMDITEPVMIYPREVLFRVCFPYGVQAEVDAGKGRVVRLAVTEVGDA</sequence>
<dbReference type="AlphaFoldDB" id="C7Q2Z9"/>
<keyword evidence="2" id="KW-1185">Reference proteome</keyword>
<gene>
    <name evidence="1" type="ordered locus">Caci_2982</name>
</gene>
<dbReference type="Proteomes" id="UP000000851">
    <property type="component" value="Chromosome"/>
</dbReference>